<feature type="non-terminal residue" evidence="1">
    <location>
        <position position="1"/>
    </location>
</feature>
<comment type="caution">
    <text evidence="1">The sequence shown here is derived from an EMBL/GenBank/DDBJ whole genome shotgun (WGS) entry which is preliminary data.</text>
</comment>
<proteinExistence type="predicted"/>
<name>A0A9N8ZHS6_9GLOM</name>
<dbReference type="EMBL" id="CAJVPV010001399">
    <property type="protein sequence ID" value="CAG8496226.1"/>
    <property type="molecule type" value="Genomic_DNA"/>
</dbReference>
<evidence type="ECO:0000313" key="1">
    <source>
        <dbReference type="EMBL" id="CAG8496226.1"/>
    </source>
</evidence>
<dbReference type="AlphaFoldDB" id="A0A9N8ZHS6"/>
<reference evidence="1" key="1">
    <citation type="submission" date="2021-06" db="EMBL/GenBank/DDBJ databases">
        <authorList>
            <person name="Kallberg Y."/>
            <person name="Tangrot J."/>
            <person name="Rosling A."/>
        </authorList>
    </citation>
    <scope>NUCLEOTIDE SEQUENCE</scope>
    <source>
        <strain evidence="1">CL551</strain>
    </source>
</reference>
<keyword evidence="2" id="KW-1185">Reference proteome</keyword>
<sequence length="46" mass="5015">GTQFSVDITLTVPTFPDAYDIYAVIGNPPDETLGCAYTNLWPDPPK</sequence>
<protein>
    <submittedName>
        <fullName evidence="1">11597_t:CDS:1</fullName>
    </submittedName>
</protein>
<gene>
    <name evidence="1" type="ORF">AMORRO_LOCUS3026</name>
</gene>
<dbReference type="OrthoDB" id="2307830at2759"/>
<organism evidence="1 2">
    <name type="scientific">Acaulospora morrowiae</name>
    <dbReference type="NCBI Taxonomy" id="94023"/>
    <lineage>
        <taxon>Eukaryota</taxon>
        <taxon>Fungi</taxon>
        <taxon>Fungi incertae sedis</taxon>
        <taxon>Mucoromycota</taxon>
        <taxon>Glomeromycotina</taxon>
        <taxon>Glomeromycetes</taxon>
        <taxon>Diversisporales</taxon>
        <taxon>Acaulosporaceae</taxon>
        <taxon>Acaulospora</taxon>
    </lineage>
</organism>
<accession>A0A9N8ZHS6</accession>
<dbReference type="Proteomes" id="UP000789342">
    <property type="component" value="Unassembled WGS sequence"/>
</dbReference>
<evidence type="ECO:0000313" key="2">
    <source>
        <dbReference type="Proteomes" id="UP000789342"/>
    </source>
</evidence>